<evidence type="ECO:0000313" key="7">
    <source>
        <dbReference type="Proteomes" id="UP000218165"/>
    </source>
</evidence>
<dbReference type="SUPFAM" id="SSF56349">
    <property type="entry name" value="DNA breaking-rejoining enzymes"/>
    <property type="match status" value="1"/>
</dbReference>
<dbReference type="InterPro" id="IPR013762">
    <property type="entry name" value="Integrase-like_cat_sf"/>
</dbReference>
<feature type="region of interest" description="Disordered" evidence="4">
    <location>
        <begin position="141"/>
        <end position="162"/>
    </location>
</feature>
<evidence type="ECO:0000256" key="2">
    <source>
        <dbReference type="ARBA" id="ARBA00023125"/>
    </source>
</evidence>
<dbReference type="InterPro" id="IPR036625">
    <property type="entry name" value="E3-bd_dom_sf"/>
</dbReference>
<dbReference type="InterPro" id="IPR055370">
    <property type="entry name" value="Lsr2_DNA-bd"/>
</dbReference>
<dbReference type="PANTHER" id="PTHR30349">
    <property type="entry name" value="PHAGE INTEGRASE-RELATED"/>
    <property type="match status" value="1"/>
</dbReference>
<keyword evidence="2" id="KW-0238">DNA-binding</keyword>
<dbReference type="CDD" id="cd01189">
    <property type="entry name" value="INT_ICEBs1_C_like"/>
    <property type="match status" value="1"/>
</dbReference>
<dbReference type="PROSITE" id="PS51898">
    <property type="entry name" value="TYR_RECOMBINASE"/>
    <property type="match status" value="1"/>
</dbReference>
<name>A0A291GR24_9MICO</name>
<dbReference type="RefSeq" id="WP_096803747.1">
    <property type="nucleotide sequence ID" value="NZ_CP023563.1"/>
</dbReference>
<dbReference type="AlphaFoldDB" id="A0A291GR24"/>
<dbReference type="Pfam" id="PF23359">
    <property type="entry name" value="Lsr2_DNA-bd"/>
    <property type="match status" value="1"/>
</dbReference>
<dbReference type="InterPro" id="IPR050090">
    <property type="entry name" value="Tyrosine_recombinase_XerCD"/>
</dbReference>
<feature type="compositionally biased region" description="Basic residues" evidence="4">
    <location>
        <begin position="150"/>
        <end position="159"/>
    </location>
</feature>
<gene>
    <name evidence="6" type="ORF">CFK38_14715</name>
</gene>
<dbReference type="GO" id="GO:0016746">
    <property type="term" value="F:acyltransferase activity"/>
    <property type="evidence" value="ECO:0007669"/>
    <property type="project" value="InterPro"/>
</dbReference>
<feature type="domain" description="Tyr recombinase" evidence="5">
    <location>
        <begin position="243"/>
        <end position="431"/>
    </location>
</feature>
<keyword evidence="7" id="KW-1185">Reference proteome</keyword>
<dbReference type="InterPro" id="IPR002104">
    <property type="entry name" value="Integrase_catalytic"/>
</dbReference>
<evidence type="ECO:0000256" key="3">
    <source>
        <dbReference type="ARBA" id="ARBA00023172"/>
    </source>
</evidence>
<dbReference type="KEGG" id="brz:CFK38_14715"/>
<dbReference type="Gene3D" id="4.10.320.10">
    <property type="entry name" value="E3-binding domain"/>
    <property type="match status" value="1"/>
</dbReference>
<reference evidence="7" key="1">
    <citation type="submission" date="2017-09" db="EMBL/GenBank/DDBJ databases">
        <title>Brachybacterium sp. VM2412.</title>
        <authorList>
            <person name="Tak E.J."/>
            <person name="Bae J.-W."/>
        </authorList>
    </citation>
    <scope>NUCLEOTIDE SEQUENCE [LARGE SCALE GENOMIC DNA]</scope>
    <source>
        <strain evidence="7">VM2412</strain>
    </source>
</reference>
<evidence type="ECO:0000256" key="4">
    <source>
        <dbReference type="SAM" id="MobiDB-lite"/>
    </source>
</evidence>
<dbReference type="GO" id="GO:0003677">
    <property type="term" value="F:DNA binding"/>
    <property type="evidence" value="ECO:0007669"/>
    <property type="project" value="UniProtKB-KW"/>
</dbReference>
<dbReference type="Gene3D" id="1.10.443.10">
    <property type="entry name" value="Intergrase catalytic core"/>
    <property type="match status" value="1"/>
</dbReference>
<dbReference type="Gene3D" id="1.10.150.130">
    <property type="match status" value="1"/>
</dbReference>
<feature type="compositionally biased region" description="Pro residues" evidence="4">
    <location>
        <begin position="457"/>
        <end position="471"/>
    </location>
</feature>
<dbReference type="EMBL" id="CP023563">
    <property type="protein sequence ID" value="ATG52637.1"/>
    <property type="molecule type" value="Genomic_DNA"/>
</dbReference>
<dbReference type="Pfam" id="PF26003">
    <property type="entry name" value="Integrase_N_phage"/>
    <property type="match status" value="1"/>
</dbReference>
<dbReference type="InterPro" id="IPR058717">
    <property type="entry name" value="Phage_L5_Integrase_N"/>
</dbReference>
<evidence type="ECO:0000256" key="1">
    <source>
        <dbReference type="ARBA" id="ARBA00008857"/>
    </source>
</evidence>
<dbReference type="GO" id="GO:0006310">
    <property type="term" value="P:DNA recombination"/>
    <property type="evidence" value="ECO:0007669"/>
    <property type="project" value="UniProtKB-KW"/>
</dbReference>
<proteinExistence type="inferred from homology"/>
<dbReference type="Proteomes" id="UP000218165">
    <property type="component" value="Chromosome"/>
</dbReference>
<evidence type="ECO:0000313" key="6">
    <source>
        <dbReference type="EMBL" id="ATG52637.1"/>
    </source>
</evidence>
<dbReference type="Pfam" id="PF00589">
    <property type="entry name" value="Phage_integrase"/>
    <property type="match status" value="1"/>
</dbReference>
<sequence length="484" mass="51447">MPRRTHREFGQIDRQRSGRYRARFTGPDGRLVTAPHTFATKREATDYLARVRGELLAGNTAAVIPTRITVAEAVATYLRTNATRLRPRTLDLYRRTAERWILRPVGTDAARIDLGPLPLSTLTTPLLREWHTALTHQAHAEAVGHAQRSATRRATRSHPARAWARQAGYTVAPTGRLSPAILDAWHAAGSPGPAEGAVPETAGRTAAAQAYRLLRAVLNQAASDGLIPHNPARVKGAGQVDHPERLPLSAEEVSALAAAVPAELSTAVLVAAWSGLRPGELFALRRTDVDTTARTVTVRRALVEVPGSPITYGPPKSAAGRRTVSLPESVAAALADHLAEHTGPGAEALVFATPAGGPWRGADRTRALRRAREAIGRPDATWHHLRHTGATLAAIAGATQAELQARIGHSTPRAAAIYQHARADRDRWIADQLDALATPGPVPPSPSPEAPSAVAPAPDPLPTAQPAPAPAAPTRRHLSLVRSA</sequence>
<feature type="compositionally biased region" description="Pro residues" evidence="4">
    <location>
        <begin position="440"/>
        <end position="449"/>
    </location>
</feature>
<feature type="compositionally biased region" description="Basic residues" evidence="4">
    <location>
        <begin position="474"/>
        <end position="484"/>
    </location>
</feature>
<accession>A0A291GR24</accession>
<dbReference type="InterPro" id="IPR010998">
    <property type="entry name" value="Integrase_recombinase_N"/>
</dbReference>
<dbReference type="GO" id="GO:0015074">
    <property type="term" value="P:DNA integration"/>
    <property type="evidence" value="ECO:0007669"/>
    <property type="project" value="InterPro"/>
</dbReference>
<comment type="similarity">
    <text evidence="1">Belongs to the 'phage' integrase family.</text>
</comment>
<protein>
    <submittedName>
        <fullName evidence="6">Site-specific integrase</fullName>
    </submittedName>
</protein>
<feature type="region of interest" description="Disordered" evidence="4">
    <location>
        <begin position="437"/>
        <end position="484"/>
    </location>
</feature>
<evidence type="ECO:0000259" key="5">
    <source>
        <dbReference type="PROSITE" id="PS51898"/>
    </source>
</evidence>
<keyword evidence="3" id="KW-0233">DNA recombination</keyword>
<dbReference type="OrthoDB" id="148546at2"/>
<organism evidence="6 7">
    <name type="scientific">Brachybacterium vulturis</name>
    <dbReference type="NCBI Taxonomy" id="2017484"/>
    <lineage>
        <taxon>Bacteria</taxon>
        <taxon>Bacillati</taxon>
        <taxon>Actinomycetota</taxon>
        <taxon>Actinomycetes</taxon>
        <taxon>Micrococcales</taxon>
        <taxon>Dermabacteraceae</taxon>
        <taxon>Brachybacterium</taxon>
    </lineage>
</organism>
<dbReference type="PANTHER" id="PTHR30349:SF64">
    <property type="entry name" value="PROPHAGE INTEGRASE INTD-RELATED"/>
    <property type="match status" value="1"/>
</dbReference>
<dbReference type="InterPro" id="IPR011010">
    <property type="entry name" value="DNA_brk_join_enz"/>
</dbReference>